<organism evidence="1 2">
    <name type="scientific">Diphasiastrum complanatum</name>
    <name type="common">Issler's clubmoss</name>
    <name type="synonym">Lycopodium complanatum</name>
    <dbReference type="NCBI Taxonomy" id="34168"/>
    <lineage>
        <taxon>Eukaryota</taxon>
        <taxon>Viridiplantae</taxon>
        <taxon>Streptophyta</taxon>
        <taxon>Embryophyta</taxon>
        <taxon>Tracheophyta</taxon>
        <taxon>Lycopodiopsida</taxon>
        <taxon>Lycopodiales</taxon>
        <taxon>Lycopodiaceae</taxon>
        <taxon>Lycopodioideae</taxon>
        <taxon>Diphasiastrum</taxon>
    </lineage>
</organism>
<keyword evidence="2" id="KW-1185">Reference proteome</keyword>
<reference evidence="2" key="1">
    <citation type="journal article" date="2024" name="Proc. Natl. Acad. Sci. U.S.A.">
        <title>Extraordinary preservation of gene collinearity over three hundred million years revealed in homosporous lycophytes.</title>
        <authorList>
            <person name="Li C."/>
            <person name="Wickell D."/>
            <person name="Kuo L.Y."/>
            <person name="Chen X."/>
            <person name="Nie B."/>
            <person name="Liao X."/>
            <person name="Peng D."/>
            <person name="Ji J."/>
            <person name="Jenkins J."/>
            <person name="Williams M."/>
            <person name="Shu S."/>
            <person name="Plott C."/>
            <person name="Barry K."/>
            <person name="Rajasekar S."/>
            <person name="Grimwood J."/>
            <person name="Han X."/>
            <person name="Sun S."/>
            <person name="Hou Z."/>
            <person name="He W."/>
            <person name="Dai G."/>
            <person name="Sun C."/>
            <person name="Schmutz J."/>
            <person name="Leebens-Mack J.H."/>
            <person name="Li F.W."/>
            <person name="Wang L."/>
        </authorList>
    </citation>
    <scope>NUCLEOTIDE SEQUENCE [LARGE SCALE GENOMIC DNA]</scope>
    <source>
        <strain evidence="2">cv. PW_Plant_1</strain>
    </source>
</reference>
<dbReference type="Proteomes" id="UP001162992">
    <property type="component" value="Chromosome 18"/>
</dbReference>
<evidence type="ECO:0000313" key="2">
    <source>
        <dbReference type="Proteomes" id="UP001162992"/>
    </source>
</evidence>
<accession>A0ACC2AXM9</accession>
<name>A0ACC2AXM9_DIPCM</name>
<dbReference type="EMBL" id="CM055109">
    <property type="protein sequence ID" value="KAJ7522276.1"/>
    <property type="molecule type" value="Genomic_DNA"/>
</dbReference>
<evidence type="ECO:0000313" key="1">
    <source>
        <dbReference type="EMBL" id="KAJ7522276.1"/>
    </source>
</evidence>
<sequence>MCFFSCGCCLCSYYAFSVLPLLFSPPFALLVSPPFALCARVRVRGRDMASMVWQAMKGGATEVMQARGFIPRLSLAAKLSYLLLREVYDLLGLIPDLIYYRLLYDSLPSYEVQPELSRSSSGAAHFYNRCITAFAKVIGIKRPRATLLRNLRYGDAKRNLLDVYIPDVPGLAGPLPVVMFIHGGIWASGEKWQTCSMGAYLADHGVLAVFVQYTLFPQALAPQMAEEVSSALTWTMKHVERFGGDPERVYMMGHSAGAHLSGLVLWERLNRILKYREANDSPPKDLRSRMPHCFLGMAGVYDIGIHYAYEAKRGVQHLSIMGRAMGGKSGFFSASPALLFGSLRLSTSPQKNPSSKDLDQTHHGLDGNPSFWSDLMPPCIMFSSPSEVTVPPENSIAFHKVLDNLGVKSRAAIYEGIPHLDFIRWDPCWTKPNPFVSVLVEDILSIVTGKVRVEQFISLGSNYST</sequence>
<protein>
    <submittedName>
        <fullName evidence="1">Uncharacterized protein</fullName>
    </submittedName>
</protein>
<comment type="caution">
    <text evidence="1">The sequence shown here is derived from an EMBL/GenBank/DDBJ whole genome shotgun (WGS) entry which is preliminary data.</text>
</comment>
<proteinExistence type="predicted"/>
<gene>
    <name evidence="1" type="ORF">O6H91_18G004100</name>
</gene>